<keyword evidence="4" id="KW-1133">Transmembrane helix</keyword>
<evidence type="ECO:0000313" key="7">
    <source>
        <dbReference type="Proteomes" id="UP000184330"/>
    </source>
</evidence>
<protein>
    <recommendedName>
        <fullName evidence="8">FUN14 family protein</fullName>
    </recommendedName>
</protein>
<comment type="similarity">
    <text evidence="2">Belongs to the FUN14 family.</text>
</comment>
<evidence type="ECO:0008006" key="8">
    <source>
        <dbReference type="Google" id="ProtNLM"/>
    </source>
</evidence>
<keyword evidence="5" id="KW-0472">Membrane</keyword>
<evidence type="ECO:0000256" key="1">
    <source>
        <dbReference type="ARBA" id="ARBA00004370"/>
    </source>
</evidence>
<dbReference type="Proteomes" id="UP000184330">
    <property type="component" value="Unassembled WGS sequence"/>
</dbReference>
<evidence type="ECO:0000256" key="3">
    <source>
        <dbReference type="ARBA" id="ARBA00022692"/>
    </source>
</evidence>
<dbReference type="OrthoDB" id="3990500at2759"/>
<proteinExistence type="inferred from homology"/>
<evidence type="ECO:0000256" key="5">
    <source>
        <dbReference type="ARBA" id="ARBA00023136"/>
    </source>
</evidence>
<evidence type="ECO:0000256" key="4">
    <source>
        <dbReference type="ARBA" id="ARBA00022989"/>
    </source>
</evidence>
<evidence type="ECO:0000313" key="6">
    <source>
        <dbReference type="EMBL" id="CZR59296.1"/>
    </source>
</evidence>
<gene>
    <name evidence="6" type="ORF">PAC_09188</name>
</gene>
<dbReference type="EMBL" id="FJOG01000013">
    <property type="protein sequence ID" value="CZR59296.1"/>
    <property type="molecule type" value="Genomic_DNA"/>
</dbReference>
<keyword evidence="7" id="KW-1185">Reference proteome</keyword>
<dbReference type="Pfam" id="PF04930">
    <property type="entry name" value="FUN14"/>
    <property type="match status" value="1"/>
</dbReference>
<name>A0A1L7X2Q9_9HELO</name>
<dbReference type="STRING" id="576137.A0A1L7X2Q9"/>
<accession>A0A1L7X2Q9</accession>
<comment type="subcellular location">
    <subcellularLocation>
        <location evidence="1">Membrane</location>
    </subcellularLocation>
</comment>
<keyword evidence="3" id="KW-0812">Transmembrane</keyword>
<dbReference type="InterPro" id="IPR007014">
    <property type="entry name" value="FUN14"/>
</dbReference>
<organism evidence="6 7">
    <name type="scientific">Phialocephala subalpina</name>
    <dbReference type="NCBI Taxonomy" id="576137"/>
    <lineage>
        <taxon>Eukaryota</taxon>
        <taxon>Fungi</taxon>
        <taxon>Dikarya</taxon>
        <taxon>Ascomycota</taxon>
        <taxon>Pezizomycotina</taxon>
        <taxon>Leotiomycetes</taxon>
        <taxon>Helotiales</taxon>
        <taxon>Mollisiaceae</taxon>
        <taxon>Phialocephala</taxon>
        <taxon>Phialocephala fortinii species complex</taxon>
    </lineage>
</organism>
<sequence>MASILLRPLLRPQFLGLGLGLSMATYHTMYRQPAFRLDSSPSGSGSILSTESYRRNAEVPVIKSGEGLSERAVRQISSGSIIGLCAGLVVSTFSRPLAIILGLLVVGVQYASSQLGIDIIPYNRLQRYITSIDLRSAVQDNVAFKISFGTTFAMAAFLQF</sequence>
<evidence type="ECO:0000256" key="2">
    <source>
        <dbReference type="ARBA" id="ARBA00009160"/>
    </source>
</evidence>
<dbReference type="AlphaFoldDB" id="A0A1L7X2Q9"/>
<dbReference type="GO" id="GO:0016020">
    <property type="term" value="C:membrane"/>
    <property type="evidence" value="ECO:0007669"/>
    <property type="project" value="UniProtKB-SubCell"/>
</dbReference>
<reference evidence="6 7" key="1">
    <citation type="submission" date="2016-03" db="EMBL/GenBank/DDBJ databases">
        <authorList>
            <person name="Ploux O."/>
        </authorList>
    </citation>
    <scope>NUCLEOTIDE SEQUENCE [LARGE SCALE GENOMIC DNA]</scope>
    <source>
        <strain evidence="6 7">UAMH 11012</strain>
    </source>
</reference>